<reference evidence="1 2" key="1">
    <citation type="submission" date="2019-09" db="EMBL/GenBank/DDBJ databases">
        <title>Serinicoccus pratensis sp. nov., isolated from meadow soil.</title>
        <authorList>
            <person name="Zhang W."/>
        </authorList>
    </citation>
    <scope>NUCLEOTIDE SEQUENCE [LARGE SCALE GENOMIC DNA]</scope>
    <source>
        <strain evidence="1 2">W204</strain>
    </source>
</reference>
<proteinExistence type="predicted"/>
<protein>
    <recommendedName>
        <fullName evidence="3">DUF559 domain-containing protein</fullName>
    </recommendedName>
</protein>
<keyword evidence="2" id="KW-1185">Reference proteome</keyword>
<evidence type="ECO:0000313" key="2">
    <source>
        <dbReference type="Proteomes" id="UP000326546"/>
    </source>
</evidence>
<dbReference type="EMBL" id="CP044427">
    <property type="protein sequence ID" value="QFG69527.1"/>
    <property type="molecule type" value="Genomic_DNA"/>
</dbReference>
<accession>A0A5J6V7I7</accession>
<evidence type="ECO:0000313" key="1">
    <source>
        <dbReference type="EMBL" id="QFG69527.1"/>
    </source>
</evidence>
<name>A0A5J6V7I7_9MICO</name>
<sequence>MSAEGIISLLEAQGGAGSRRQLQEAGFSRRTVEAMVRRRELVSVRRDAVVLAAELVDATPWARRALEARAVGFSLAPATDGARDAAVHALSHESALMVHGLPYFGEDGLVHLVRTDGLRGRRDDTVWVHSPVDPSWVVAVEGLRVMRPVLAALQVAATHGEEAGLVALDGVLHEARLRDKDEVGRSDGPATAAAHRQIASALTLTWGPGTPVVRLVAEFSDGRSESAGESRSRWLLRLLGFGPTTLQFPVRDGAVLVGLADLKLDRWDVLIEFDGTGKYTGPGTLLAEKDREDRMRALGYEVVRLRWADLARPHLVRQRILAAIARAEARAATTG</sequence>
<organism evidence="1 2">
    <name type="scientific">Ornithinimicrobium pratense</name>
    <dbReference type="NCBI Taxonomy" id="2593973"/>
    <lineage>
        <taxon>Bacteria</taxon>
        <taxon>Bacillati</taxon>
        <taxon>Actinomycetota</taxon>
        <taxon>Actinomycetes</taxon>
        <taxon>Micrococcales</taxon>
        <taxon>Ornithinimicrobiaceae</taxon>
        <taxon>Ornithinimicrobium</taxon>
    </lineage>
</organism>
<gene>
    <name evidence="1" type="ORF">FY030_13170</name>
</gene>
<evidence type="ECO:0008006" key="3">
    <source>
        <dbReference type="Google" id="ProtNLM"/>
    </source>
</evidence>
<dbReference type="Proteomes" id="UP000326546">
    <property type="component" value="Chromosome"/>
</dbReference>
<dbReference type="RefSeq" id="WP_158061918.1">
    <property type="nucleotide sequence ID" value="NZ_CP044427.1"/>
</dbReference>
<dbReference type="AlphaFoldDB" id="A0A5J6V7I7"/>
<dbReference type="KEGG" id="serw:FY030_13170"/>
<dbReference type="OrthoDB" id="5517693at2"/>